<evidence type="ECO:0000313" key="7">
    <source>
        <dbReference type="Proteomes" id="UP000198870"/>
    </source>
</evidence>
<dbReference type="Proteomes" id="UP000198870">
    <property type="component" value="Unassembled WGS sequence"/>
</dbReference>
<proteinExistence type="predicted"/>
<organism evidence="6 7">
    <name type="scientific">Desulfoluna spongiiphila</name>
    <dbReference type="NCBI Taxonomy" id="419481"/>
    <lineage>
        <taxon>Bacteria</taxon>
        <taxon>Pseudomonadati</taxon>
        <taxon>Thermodesulfobacteriota</taxon>
        <taxon>Desulfobacteria</taxon>
        <taxon>Desulfobacterales</taxon>
        <taxon>Desulfolunaceae</taxon>
        <taxon>Desulfoluna</taxon>
    </lineage>
</organism>
<dbReference type="Gene3D" id="3.30.450.20">
    <property type="entry name" value="PAS domain"/>
    <property type="match status" value="1"/>
</dbReference>
<dbReference type="PROSITE" id="PS50883">
    <property type="entry name" value="EAL"/>
    <property type="match status" value="1"/>
</dbReference>
<sequence length="708" mass="79824">MMYEKHTRKKPLALIADDDLSLRLSMKAALKKFDFDVLEAENGRQALTLFNAEKPDFILLDVIMPEMDGFEVCAAIRKSLHGRYPQILMVTGLDDVDSTARAFEVGANDFVSKPINWVMLGHRARYMLRAGYAFRELYMSQSRLAKTQELAKLGNWQIDLKSLEFHCSSEASRLLRLDTGKAPVSLDDFLAPIMGHEKDKVRKEMDDAVKARKNMSVSYSVLYPDGTQKHILNQGEILFNENGMPEMMLGVVQDVSQLKRAEEEIIHLAFYDGLTGLANRMLFLDRLDMAIKDATRNNQKFALLFLDLDRFKRINDTLGHHMGDLLLKQVAEKMQACIRCTDLATRGAMDSSEPTISRLAGDEFTIILSNIRSPESAAVVARRLIKEISTEYDLDGQEVSVSASIGISVFPNDGQTADILLRNADSAMYNAKNSGKNQFQFYIESLNIVATERFSLERDLARAIDRDEFVLYFQPQIDLATRKIVGAEALIRWMHPQKGMVPPDKFIHVAEESGLIIEINKWVLLKACSQSNEWVKDGFPALSIAVNLSGYKFAHQNIVESIRDVLQVTRLDPGNIEVEITETILMQETEETIETLKQIKDLGVRIALDDFGTGYSSLSYLTTFPVDVIKIDRSFVIGSTMHKNNRIIIKAIIAMGHSLGKKILAEGIETEEQFELLKEYGCDEAQGYYFKAPVPATEFTRLLKKGAL</sequence>
<dbReference type="PROSITE" id="PS50110">
    <property type="entry name" value="RESPONSE_REGULATORY"/>
    <property type="match status" value="1"/>
</dbReference>
<feature type="domain" description="GGDEF" evidence="5">
    <location>
        <begin position="299"/>
        <end position="444"/>
    </location>
</feature>
<dbReference type="Gene3D" id="3.20.20.450">
    <property type="entry name" value="EAL domain"/>
    <property type="match status" value="1"/>
</dbReference>
<dbReference type="SMART" id="SM00052">
    <property type="entry name" value="EAL"/>
    <property type="match status" value="1"/>
</dbReference>
<protein>
    <submittedName>
        <fullName evidence="6">Response regulator receiver modulated diguanylate cyclase/phosphodiesterase</fullName>
    </submittedName>
</protein>
<dbReference type="Gene3D" id="3.30.70.270">
    <property type="match status" value="1"/>
</dbReference>
<dbReference type="InterPro" id="IPR011006">
    <property type="entry name" value="CheY-like_superfamily"/>
</dbReference>
<evidence type="ECO:0000259" key="5">
    <source>
        <dbReference type="PROSITE" id="PS50887"/>
    </source>
</evidence>
<dbReference type="Pfam" id="PF00072">
    <property type="entry name" value="Response_reg"/>
    <property type="match status" value="1"/>
</dbReference>
<feature type="modified residue" description="4-aspartylphosphate" evidence="1">
    <location>
        <position position="61"/>
    </location>
</feature>
<dbReference type="RefSeq" id="WP_092210968.1">
    <property type="nucleotide sequence ID" value="NZ_FMUX01000008.1"/>
</dbReference>
<dbReference type="PANTHER" id="PTHR44757">
    <property type="entry name" value="DIGUANYLATE CYCLASE DGCP"/>
    <property type="match status" value="1"/>
</dbReference>
<keyword evidence="1" id="KW-0597">Phosphoprotein</keyword>
<dbReference type="EMBL" id="FMUX01000008">
    <property type="protein sequence ID" value="SCY39555.1"/>
    <property type="molecule type" value="Genomic_DNA"/>
</dbReference>
<dbReference type="SUPFAM" id="SSF55073">
    <property type="entry name" value="Nucleotide cyclase"/>
    <property type="match status" value="1"/>
</dbReference>
<dbReference type="NCBIfam" id="TIGR00254">
    <property type="entry name" value="GGDEF"/>
    <property type="match status" value="1"/>
</dbReference>
<dbReference type="CDD" id="cd01949">
    <property type="entry name" value="GGDEF"/>
    <property type="match status" value="1"/>
</dbReference>
<dbReference type="SUPFAM" id="SSF141868">
    <property type="entry name" value="EAL domain-like"/>
    <property type="match status" value="1"/>
</dbReference>
<feature type="domain" description="PAC" evidence="3">
    <location>
        <begin position="215"/>
        <end position="267"/>
    </location>
</feature>
<keyword evidence="7" id="KW-1185">Reference proteome</keyword>
<name>A0A1G5FJW1_9BACT</name>
<dbReference type="InterPro" id="IPR029787">
    <property type="entry name" value="Nucleotide_cyclase"/>
</dbReference>
<dbReference type="PROSITE" id="PS50887">
    <property type="entry name" value="GGDEF"/>
    <property type="match status" value="1"/>
</dbReference>
<evidence type="ECO:0000256" key="1">
    <source>
        <dbReference type="PROSITE-ProRule" id="PRU00169"/>
    </source>
</evidence>
<dbReference type="InterPro" id="IPR000160">
    <property type="entry name" value="GGDEF_dom"/>
</dbReference>
<feature type="domain" description="Response regulatory" evidence="2">
    <location>
        <begin position="12"/>
        <end position="128"/>
    </location>
</feature>
<dbReference type="SMART" id="SM00448">
    <property type="entry name" value="REC"/>
    <property type="match status" value="1"/>
</dbReference>
<dbReference type="Pfam" id="PF00990">
    <property type="entry name" value="GGDEF"/>
    <property type="match status" value="1"/>
</dbReference>
<dbReference type="InterPro" id="IPR001633">
    <property type="entry name" value="EAL_dom"/>
</dbReference>
<accession>A0A1G5FJW1</accession>
<reference evidence="6 7" key="1">
    <citation type="submission" date="2016-10" db="EMBL/GenBank/DDBJ databases">
        <authorList>
            <person name="de Groot N.N."/>
        </authorList>
    </citation>
    <scope>NUCLEOTIDE SEQUENCE [LARGE SCALE GENOMIC DNA]</scope>
    <source>
        <strain evidence="6 7">AA1</strain>
    </source>
</reference>
<gene>
    <name evidence="6" type="ORF">SAMN05216233_108110</name>
</gene>
<dbReference type="FunFam" id="3.20.20.450:FF:000001">
    <property type="entry name" value="Cyclic di-GMP phosphodiesterase yahA"/>
    <property type="match status" value="1"/>
</dbReference>
<evidence type="ECO:0000259" key="2">
    <source>
        <dbReference type="PROSITE" id="PS50110"/>
    </source>
</evidence>
<dbReference type="InterPro" id="IPR035919">
    <property type="entry name" value="EAL_sf"/>
</dbReference>
<dbReference type="OrthoDB" id="9759431at2"/>
<dbReference type="SUPFAM" id="SSF55785">
    <property type="entry name" value="PYP-like sensor domain (PAS domain)"/>
    <property type="match status" value="1"/>
</dbReference>
<dbReference type="SUPFAM" id="SSF52172">
    <property type="entry name" value="CheY-like"/>
    <property type="match status" value="1"/>
</dbReference>
<dbReference type="Gene3D" id="3.40.50.2300">
    <property type="match status" value="1"/>
</dbReference>
<dbReference type="Gene3D" id="2.10.70.100">
    <property type="match status" value="1"/>
</dbReference>
<feature type="domain" description="EAL" evidence="4">
    <location>
        <begin position="453"/>
        <end position="707"/>
    </location>
</feature>
<evidence type="ECO:0000259" key="3">
    <source>
        <dbReference type="PROSITE" id="PS50113"/>
    </source>
</evidence>
<dbReference type="InterPro" id="IPR001789">
    <property type="entry name" value="Sig_transdc_resp-reg_receiver"/>
</dbReference>
<dbReference type="Pfam" id="PF00563">
    <property type="entry name" value="EAL"/>
    <property type="match status" value="1"/>
</dbReference>
<dbReference type="InterPro" id="IPR000700">
    <property type="entry name" value="PAS-assoc_C"/>
</dbReference>
<dbReference type="PANTHER" id="PTHR44757:SF2">
    <property type="entry name" value="BIOFILM ARCHITECTURE MAINTENANCE PROTEIN MBAA"/>
    <property type="match status" value="1"/>
</dbReference>
<dbReference type="GO" id="GO:0000160">
    <property type="term" value="P:phosphorelay signal transduction system"/>
    <property type="evidence" value="ECO:0007669"/>
    <property type="project" value="InterPro"/>
</dbReference>
<dbReference type="PROSITE" id="PS50113">
    <property type="entry name" value="PAC"/>
    <property type="match status" value="1"/>
</dbReference>
<dbReference type="AlphaFoldDB" id="A0A1G5FJW1"/>
<dbReference type="InterPro" id="IPR043128">
    <property type="entry name" value="Rev_trsase/Diguanyl_cyclase"/>
</dbReference>
<evidence type="ECO:0000313" key="6">
    <source>
        <dbReference type="EMBL" id="SCY39555.1"/>
    </source>
</evidence>
<evidence type="ECO:0000259" key="4">
    <source>
        <dbReference type="PROSITE" id="PS50883"/>
    </source>
</evidence>
<dbReference type="SMART" id="SM00267">
    <property type="entry name" value="GGDEF"/>
    <property type="match status" value="1"/>
</dbReference>
<dbReference type="STRING" id="419481.SAMN05216233_108110"/>
<dbReference type="CDD" id="cd01948">
    <property type="entry name" value="EAL"/>
    <property type="match status" value="1"/>
</dbReference>
<dbReference type="InterPro" id="IPR035965">
    <property type="entry name" value="PAS-like_dom_sf"/>
</dbReference>
<dbReference type="InterPro" id="IPR052155">
    <property type="entry name" value="Biofilm_reg_signaling"/>
</dbReference>